<keyword evidence="17" id="KW-1185">Reference proteome</keyword>
<keyword evidence="5" id="KW-1003">Cell membrane</keyword>
<feature type="transmembrane region" description="Helical" evidence="13">
    <location>
        <begin position="94"/>
        <end position="117"/>
    </location>
</feature>
<dbReference type="InterPro" id="IPR011541">
    <property type="entry name" value="Ni/Co_transpt_high_affinity"/>
</dbReference>
<evidence type="ECO:0000313" key="17">
    <source>
        <dbReference type="Proteomes" id="UP000266273"/>
    </source>
</evidence>
<name>A0A397Q340_9HYPH</name>
<dbReference type="EMBL" id="QXDF01000001">
    <property type="protein sequence ID" value="RIA55542.1"/>
    <property type="molecule type" value="Genomic_DNA"/>
</dbReference>
<feature type="region of interest" description="Disordered" evidence="14">
    <location>
        <begin position="41"/>
        <end position="60"/>
    </location>
</feature>
<dbReference type="GO" id="GO:0015099">
    <property type="term" value="F:nickel cation transmembrane transporter activity"/>
    <property type="evidence" value="ECO:0007669"/>
    <property type="project" value="UniProtKB-UniRule"/>
</dbReference>
<evidence type="ECO:0000256" key="14">
    <source>
        <dbReference type="SAM" id="MobiDB-lite"/>
    </source>
</evidence>
<evidence type="ECO:0000256" key="13">
    <source>
        <dbReference type="RuleBase" id="RU362101"/>
    </source>
</evidence>
<feature type="transmembrane region" description="Helical" evidence="13">
    <location>
        <begin position="182"/>
        <end position="201"/>
    </location>
</feature>
<evidence type="ECO:0000256" key="15">
    <source>
        <dbReference type="SAM" id="SignalP"/>
    </source>
</evidence>
<dbReference type="InterPro" id="IPR051224">
    <property type="entry name" value="NiCoT_RcnA"/>
</dbReference>
<comment type="similarity">
    <text evidence="13">Belongs to the NiCoT transporter (TC 2.A.52) family.</text>
</comment>
<organism evidence="16 17">
    <name type="scientific">Dichotomicrobium thermohalophilum</name>
    <dbReference type="NCBI Taxonomy" id="933063"/>
    <lineage>
        <taxon>Bacteria</taxon>
        <taxon>Pseudomonadati</taxon>
        <taxon>Pseudomonadota</taxon>
        <taxon>Alphaproteobacteria</taxon>
        <taxon>Hyphomicrobiales</taxon>
        <taxon>Hyphomicrobiaceae</taxon>
        <taxon>Dichotomicrobium</taxon>
    </lineage>
</organism>
<proteinExistence type="inferred from homology"/>
<keyword evidence="10" id="KW-0921">Nickel transport</keyword>
<comment type="caution">
    <text evidence="16">The sequence shown here is derived from an EMBL/GenBank/DDBJ whole genome shotgun (WGS) entry which is preliminary data.</text>
</comment>
<feature type="signal peptide" evidence="15">
    <location>
        <begin position="1"/>
        <end position="27"/>
    </location>
</feature>
<feature type="transmembrane region" description="Helical" evidence="13">
    <location>
        <begin position="239"/>
        <end position="261"/>
    </location>
</feature>
<comment type="function">
    <text evidence="1">Efflux system for nickel and cobalt.</text>
</comment>
<reference evidence="16 17" key="1">
    <citation type="submission" date="2018-08" db="EMBL/GenBank/DDBJ databases">
        <title>Genomic Encyclopedia of Archaeal and Bacterial Type Strains, Phase II (KMG-II): from individual species to whole genera.</title>
        <authorList>
            <person name="Goeker M."/>
        </authorList>
    </citation>
    <scope>NUCLEOTIDE SEQUENCE [LARGE SCALE GENOMIC DNA]</scope>
    <source>
        <strain evidence="16 17">DSM 5002</strain>
    </source>
</reference>
<dbReference type="GO" id="GO:0006824">
    <property type="term" value="P:cobalt ion transport"/>
    <property type="evidence" value="ECO:0007669"/>
    <property type="project" value="UniProtKB-KW"/>
</dbReference>
<dbReference type="PANTHER" id="PTHR40659">
    <property type="entry name" value="NICKEL/COBALT EFFLUX SYSTEM RCNA"/>
    <property type="match status" value="1"/>
</dbReference>
<feature type="transmembrane region" description="Helical" evidence="13">
    <location>
        <begin position="267"/>
        <end position="294"/>
    </location>
</feature>
<keyword evidence="11 13" id="KW-0472">Membrane</keyword>
<dbReference type="GO" id="GO:0005886">
    <property type="term" value="C:plasma membrane"/>
    <property type="evidence" value="ECO:0007669"/>
    <property type="project" value="UniProtKB-SubCell"/>
</dbReference>
<dbReference type="GO" id="GO:0032025">
    <property type="term" value="P:response to cobalt ion"/>
    <property type="evidence" value="ECO:0007669"/>
    <property type="project" value="TreeGrafter"/>
</dbReference>
<dbReference type="RefSeq" id="WP_119060434.1">
    <property type="nucleotide sequence ID" value="NZ_QXDF01000001.1"/>
</dbReference>
<dbReference type="OrthoDB" id="9812956at2"/>
<keyword evidence="12" id="KW-0170">Cobalt</keyword>
<sequence>MTGWTKWALTALALITLLVGAFTSETAASLDTTVVAQADGAQNPFGTRTPPSAAPAPGSEPGPFGRFWNWIQQTQQQLYRELAGGVRTLKEERAFSAGLALVLLSFFYGVVHAIGPGHGKAVISSYALANERTARRGIILAFGSSFVQALSAIVLVGVMAILLNAAGLSIRERVGELETLSYALVAVVGAVMLVAAVRRILRRRTHADRHDHAHDDECCGHAHMPDPSTLQGTWSWRSAAAIMLAVGVRPCTGAIVVLVFALTQGLFWAGILSTFAMSLGTAITVSVLAAAAVGSRELAARAGGTGSLWAERVQTVAALGGGFVVMMLGVVLFAASLGPARPF</sequence>
<evidence type="ECO:0000256" key="10">
    <source>
        <dbReference type="ARBA" id="ARBA00023112"/>
    </source>
</evidence>
<keyword evidence="6" id="KW-0533">Nickel</keyword>
<feature type="transmembrane region" description="Helical" evidence="13">
    <location>
        <begin position="138"/>
        <end position="162"/>
    </location>
</feature>
<keyword evidence="3" id="KW-0171">Cobalt transport</keyword>
<evidence type="ECO:0000256" key="3">
    <source>
        <dbReference type="ARBA" id="ARBA00022426"/>
    </source>
</evidence>
<evidence type="ECO:0000256" key="8">
    <source>
        <dbReference type="ARBA" id="ARBA00022989"/>
    </source>
</evidence>
<comment type="subcellular location">
    <subcellularLocation>
        <location evidence="2 13">Cell membrane</location>
        <topology evidence="2 13">Multi-pass membrane protein</topology>
    </subcellularLocation>
</comment>
<dbReference type="GO" id="GO:0046583">
    <property type="term" value="F:monoatomic cation efflux transmembrane transporter activity"/>
    <property type="evidence" value="ECO:0007669"/>
    <property type="project" value="TreeGrafter"/>
</dbReference>
<evidence type="ECO:0000256" key="12">
    <source>
        <dbReference type="ARBA" id="ARBA00023285"/>
    </source>
</evidence>
<evidence type="ECO:0000256" key="9">
    <source>
        <dbReference type="ARBA" id="ARBA00023065"/>
    </source>
</evidence>
<accession>A0A397Q340</accession>
<evidence type="ECO:0000256" key="1">
    <source>
        <dbReference type="ARBA" id="ARBA00002510"/>
    </source>
</evidence>
<dbReference type="AlphaFoldDB" id="A0A397Q340"/>
<keyword evidence="9" id="KW-0406">Ion transport</keyword>
<evidence type="ECO:0000256" key="7">
    <source>
        <dbReference type="ARBA" id="ARBA00022692"/>
    </source>
</evidence>
<evidence type="ECO:0000256" key="6">
    <source>
        <dbReference type="ARBA" id="ARBA00022596"/>
    </source>
</evidence>
<keyword evidence="7 13" id="KW-0812">Transmembrane</keyword>
<evidence type="ECO:0000256" key="2">
    <source>
        <dbReference type="ARBA" id="ARBA00004651"/>
    </source>
</evidence>
<dbReference type="Proteomes" id="UP000266273">
    <property type="component" value="Unassembled WGS sequence"/>
</dbReference>
<keyword evidence="4 13" id="KW-0813">Transport</keyword>
<feature type="transmembrane region" description="Helical" evidence="13">
    <location>
        <begin position="315"/>
        <end position="337"/>
    </location>
</feature>
<dbReference type="PANTHER" id="PTHR40659:SF1">
    <property type="entry name" value="NICKEL_COBALT EFFLUX SYSTEM RCNA"/>
    <property type="match status" value="1"/>
</dbReference>
<gene>
    <name evidence="16" type="ORF">BXY53_0608</name>
</gene>
<evidence type="ECO:0000256" key="4">
    <source>
        <dbReference type="ARBA" id="ARBA00022448"/>
    </source>
</evidence>
<evidence type="ECO:0000256" key="5">
    <source>
        <dbReference type="ARBA" id="ARBA00022475"/>
    </source>
</evidence>
<protein>
    <recommendedName>
        <fullName evidence="13">Nickel/cobalt efflux system</fullName>
    </recommendedName>
</protein>
<dbReference type="GO" id="GO:0010045">
    <property type="term" value="P:response to nickel cation"/>
    <property type="evidence" value="ECO:0007669"/>
    <property type="project" value="TreeGrafter"/>
</dbReference>
<evidence type="ECO:0000313" key="16">
    <source>
        <dbReference type="EMBL" id="RIA55542.1"/>
    </source>
</evidence>
<dbReference type="Pfam" id="PF03824">
    <property type="entry name" value="NicO"/>
    <property type="match status" value="2"/>
</dbReference>
<keyword evidence="8 13" id="KW-1133">Transmembrane helix</keyword>
<feature type="chain" id="PRO_5017222100" description="Nickel/cobalt efflux system" evidence="15">
    <location>
        <begin position="28"/>
        <end position="343"/>
    </location>
</feature>
<keyword evidence="15" id="KW-0732">Signal</keyword>
<evidence type="ECO:0000256" key="11">
    <source>
        <dbReference type="ARBA" id="ARBA00023136"/>
    </source>
</evidence>